<comment type="similarity">
    <text evidence="1 6 7">Belongs to the universal ribosomal protein uL23 family.</text>
</comment>
<evidence type="ECO:0000313" key="9">
    <source>
        <dbReference type="Proteomes" id="UP001204445"/>
    </source>
</evidence>
<dbReference type="InterPro" id="IPR001014">
    <property type="entry name" value="Ribosomal_uL23_CS"/>
</dbReference>
<keyword evidence="3 6" id="KW-0694">RNA-binding</keyword>
<dbReference type="Gene3D" id="3.30.70.330">
    <property type="match status" value="1"/>
</dbReference>
<reference evidence="8" key="1">
    <citation type="submission" date="2022-08" db="EMBL/GenBank/DDBJ databases">
        <title>Genomic Encyclopedia of Type Strains, Phase III (KMG-III): the genomes of soil and plant-associated and newly described type strains.</title>
        <authorList>
            <person name="Whitman W."/>
        </authorList>
    </citation>
    <scope>NUCLEOTIDE SEQUENCE</scope>
    <source>
        <strain evidence="8">HMT 1</strain>
    </source>
</reference>
<organism evidence="8 9">
    <name type="scientific">Methylohalomonas lacus</name>
    <dbReference type="NCBI Taxonomy" id="398773"/>
    <lineage>
        <taxon>Bacteria</taxon>
        <taxon>Pseudomonadati</taxon>
        <taxon>Pseudomonadota</taxon>
        <taxon>Gammaproteobacteria</taxon>
        <taxon>Methylohalomonadales</taxon>
        <taxon>Methylohalomonadaceae</taxon>
        <taxon>Methylohalomonas</taxon>
    </lineage>
</organism>
<sequence>MSDKKVMRERLLDVLLEPRITEKATRIGEDNNQFVFKVARDASKPEIKAAVEQLFDVQVSGVQVLNVHGKTKRFGTSMGRRDNWKKAYVTLKSGFDIDFMGAK</sequence>
<keyword evidence="4 6" id="KW-0689">Ribosomal protein</keyword>
<dbReference type="NCBIfam" id="NF004366">
    <property type="entry name" value="PRK05738.3-2"/>
    <property type="match status" value="1"/>
</dbReference>
<dbReference type="RefSeq" id="WP_407660049.1">
    <property type="nucleotide sequence ID" value="NZ_JANUCT010000006.1"/>
</dbReference>
<dbReference type="InterPro" id="IPR012677">
    <property type="entry name" value="Nucleotide-bd_a/b_plait_sf"/>
</dbReference>
<comment type="subunit">
    <text evidence="6">Part of the 50S ribosomal subunit. Contacts protein L29, and trigger factor when it is bound to the ribosome.</text>
</comment>
<keyword evidence="9" id="KW-1185">Reference proteome</keyword>
<dbReference type="InterPro" id="IPR013025">
    <property type="entry name" value="Ribosomal_uL23-like"/>
</dbReference>
<evidence type="ECO:0000256" key="5">
    <source>
        <dbReference type="ARBA" id="ARBA00023274"/>
    </source>
</evidence>
<dbReference type="SUPFAM" id="SSF54189">
    <property type="entry name" value="Ribosomal proteins S24e, L23 and L15e"/>
    <property type="match status" value="1"/>
</dbReference>
<dbReference type="InterPro" id="IPR012678">
    <property type="entry name" value="Ribosomal_uL23/eL15/eS24_sf"/>
</dbReference>
<comment type="caution">
    <text evidence="8">The sequence shown here is derived from an EMBL/GenBank/DDBJ whole genome shotgun (WGS) entry which is preliminary data.</text>
</comment>
<evidence type="ECO:0000256" key="3">
    <source>
        <dbReference type="ARBA" id="ARBA00022884"/>
    </source>
</evidence>
<dbReference type="PANTHER" id="PTHR11620">
    <property type="entry name" value="60S RIBOSOMAL PROTEIN L23A"/>
    <property type="match status" value="1"/>
</dbReference>
<evidence type="ECO:0000256" key="1">
    <source>
        <dbReference type="ARBA" id="ARBA00006700"/>
    </source>
</evidence>
<dbReference type="Proteomes" id="UP001204445">
    <property type="component" value="Unassembled WGS sequence"/>
</dbReference>
<dbReference type="GO" id="GO:1990904">
    <property type="term" value="C:ribonucleoprotein complex"/>
    <property type="evidence" value="ECO:0007669"/>
    <property type="project" value="UniProtKB-KW"/>
</dbReference>
<evidence type="ECO:0000256" key="4">
    <source>
        <dbReference type="ARBA" id="ARBA00022980"/>
    </source>
</evidence>
<comment type="function">
    <text evidence="6">One of the early assembly proteins it binds 23S rRNA. One of the proteins that surrounds the polypeptide exit tunnel on the outside of the ribosome. Forms the main docking site for trigger factor binding to the ribosome.</text>
</comment>
<keyword evidence="2 6" id="KW-0699">rRNA-binding</keyword>
<protein>
    <recommendedName>
        <fullName evidence="6">Large ribosomal subunit protein uL23</fullName>
    </recommendedName>
</protein>
<proteinExistence type="inferred from homology"/>
<evidence type="ECO:0000313" key="8">
    <source>
        <dbReference type="EMBL" id="MCS3903196.1"/>
    </source>
</evidence>
<dbReference type="PROSITE" id="PS00050">
    <property type="entry name" value="RIBOSOMAL_L23"/>
    <property type="match status" value="1"/>
</dbReference>
<evidence type="ECO:0000256" key="6">
    <source>
        <dbReference type="HAMAP-Rule" id="MF_01369"/>
    </source>
</evidence>
<dbReference type="FunFam" id="3.30.70.330:FF:000001">
    <property type="entry name" value="50S ribosomal protein L23"/>
    <property type="match status" value="1"/>
</dbReference>
<dbReference type="GO" id="GO:0019843">
    <property type="term" value="F:rRNA binding"/>
    <property type="evidence" value="ECO:0007669"/>
    <property type="project" value="UniProtKB-UniRule"/>
</dbReference>
<dbReference type="GO" id="GO:0005840">
    <property type="term" value="C:ribosome"/>
    <property type="evidence" value="ECO:0007669"/>
    <property type="project" value="UniProtKB-KW"/>
</dbReference>
<evidence type="ECO:0000256" key="7">
    <source>
        <dbReference type="RuleBase" id="RU003934"/>
    </source>
</evidence>
<gene>
    <name evidence="6" type="primary">rplW</name>
    <name evidence="8" type="ORF">J2T55_001213</name>
</gene>
<dbReference type="Pfam" id="PF00276">
    <property type="entry name" value="Ribosomal_L23"/>
    <property type="match status" value="1"/>
</dbReference>
<name>A0AAE3HL81_9GAMM</name>
<dbReference type="NCBIfam" id="NF004363">
    <property type="entry name" value="PRK05738.2-4"/>
    <property type="match status" value="1"/>
</dbReference>
<accession>A0AAE3HL81</accession>
<dbReference type="GO" id="GO:0003735">
    <property type="term" value="F:structural constituent of ribosome"/>
    <property type="evidence" value="ECO:0007669"/>
    <property type="project" value="InterPro"/>
</dbReference>
<dbReference type="EMBL" id="JANUCT010000006">
    <property type="protein sequence ID" value="MCS3903196.1"/>
    <property type="molecule type" value="Genomic_DNA"/>
</dbReference>
<dbReference type="AlphaFoldDB" id="A0AAE3HL81"/>
<dbReference type="NCBIfam" id="NF004359">
    <property type="entry name" value="PRK05738.1-3"/>
    <property type="match status" value="1"/>
</dbReference>
<evidence type="ECO:0000256" key="2">
    <source>
        <dbReference type="ARBA" id="ARBA00022730"/>
    </source>
</evidence>
<keyword evidence="5 6" id="KW-0687">Ribonucleoprotein</keyword>
<dbReference type="GO" id="GO:0006412">
    <property type="term" value="P:translation"/>
    <property type="evidence" value="ECO:0007669"/>
    <property type="project" value="UniProtKB-UniRule"/>
</dbReference>
<dbReference type="HAMAP" id="MF_01369_B">
    <property type="entry name" value="Ribosomal_uL23_B"/>
    <property type="match status" value="1"/>
</dbReference>